<evidence type="ECO:0000256" key="2">
    <source>
        <dbReference type="ARBA" id="ARBA00022676"/>
    </source>
</evidence>
<gene>
    <name evidence="6" type="ORF">V6N11_038766</name>
</gene>
<dbReference type="Gene3D" id="3.40.50.2000">
    <property type="entry name" value="Glycogen Phosphorylase B"/>
    <property type="match status" value="2"/>
</dbReference>
<keyword evidence="3 4" id="KW-0808">Transferase</keyword>
<dbReference type="PROSITE" id="PS00375">
    <property type="entry name" value="UDPGT"/>
    <property type="match status" value="1"/>
</dbReference>
<dbReference type="EC" id="2.4.1.-" evidence="5"/>
<sequence length="457" mass="49900">MQNQRGHAHVLVVTYPAQGHMNPLLQFAKRLNSKGVKATVATTPYTIDSIRVNSSISVEPISDGFDQGGFNQAPTLEAYLESFKTAGSKTLAELIMKLNNSGTPVCCVAYDSLLSWALGVAKGFGIPAAIMLTNSATVCSFYWQINRGCLTLPVEQETLAATTPALPSLDISDLPSFLADQPTNQSAYLALILDKLGTLDENDWVFCNSFEELESELLEALAAEWPVATIGPMVPSFYLDRRIEGDTSYGASLWNHDNDQCLKWLDSKPLKSVVYVSFGSMACISIDQLQEVAWGLKASNMPFLWVAKEFKDHRLLELVDSIGEAGLIVTWCDQLEVLAHRAVGCFVTHCGWNSTLEGLSLGVPMVGMPQWSDQPTNAKFIADVWKVGVRAKRDGGIVTKEELGKCLTEVMTGERSGEITSNASKWRELARRAVSVGGSSDKKIDEFIAKLPPNPQV</sequence>
<evidence type="ECO:0000313" key="6">
    <source>
        <dbReference type="EMBL" id="KAK9025912.1"/>
    </source>
</evidence>
<evidence type="ECO:0000313" key="7">
    <source>
        <dbReference type="Proteomes" id="UP001396334"/>
    </source>
</evidence>
<dbReference type="Proteomes" id="UP001396334">
    <property type="component" value="Unassembled WGS sequence"/>
</dbReference>
<protein>
    <recommendedName>
        <fullName evidence="5">Glycosyltransferase</fullName>
        <ecNumber evidence="5">2.4.1.-</ecNumber>
    </recommendedName>
</protein>
<dbReference type="Pfam" id="PF00201">
    <property type="entry name" value="UDPGT"/>
    <property type="match status" value="1"/>
</dbReference>
<comment type="similarity">
    <text evidence="1 4">Belongs to the UDP-glycosyltransferase family.</text>
</comment>
<reference evidence="6 7" key="1">
    <citation type="journal article" date="2024" name="G3 (Bethesda)">
        <title>Genome assembly of Hibiscus sabdariffa L. provides insights into metabolisms of medicinal natural products.</title>
        <authorList>
            <person name="Kim T."/>
        </authorList>
    </citation>
    <scope>NUCLEOTIDE SEQUENCE [LARGE SCALE GENOMIC DNA]</scope>
    <source>
        <strain evidence="6">TK-2024</strain>
        <tissue evidence="6">Old leaves</tissue>
    </source>
</reference>
<dbReference type="EMBL" id="JBBPBN010000013">
    <property type="protein sequence ID" value="KAK9025912.1"/>
    <property type="molecule type" value="Genomic_DNA"/>
</dbReference>
<name>A0ABR2SLU4_9ROSI</name>
<organism evidence="6 7">
    <name type="scientific">Hibiscus sabdariffa</name>
    <name type="common">roselle</name>
    <dbReference type="NCBI Taxonomy" id="183260"/>
    <lineage>
        <taxon>Eukaryota</taxon>
        <taxon>Viridiplantae</taxon>
        <taxon>Streptophyta</taxon>
        <taxon>Embryophyta</taxon>
        <taxon>Tracheophyta</taxon>
        <taxon>Spermatophyta</taxon>
        <taxon>Magnoliopsida</taxon>
        <taxon>eudicotyledons</taxon>
        <taxon>Gunneridae</taxon>
        <taxon>Pentapetalae</taxon>
        <taxon>rosids</taxon>
        <taxon>malvids</taxon>
        <taxon>Malvales</taxon>
        <taxon>Malvaceae</taxon>
        <taxon>Malvoideae</taxon>
        <taxon>Hibiscus</taxon>
    </lineage>
</organism>
<dbReference type="InterPro" id="IPR035595">
    <property type="entry name" value="UDP_glycos_trans_CS"/>
</dbReference>
<evidence type="ECO:0000256" key="4">
    <source>
        <dbReference type="RuleBase" id="RU003718"/>
    </source>
</evidence>
<comment type="caution">
    <text evidence="6">The sequence shown here is derived from an EMBL/GenBank/DDBJ whole genome shotgun (WGS) entry which is preliminary data.</text>
</comment>
<evidence type="ECO:0000256" key="1">
    <source>
        <dbReference type="ARBA" id="ARBA00009995"/>
    </source>
</evidence>
<dbReference type="SUPFAM" id="SSF53756">
    <property type="entry name" value="UDP-Glycosyltransferase/glycogen phosphorylase"/>
    <property type="match status" value="1"/>
</dbReference>
<evidence type="ECO:0000256" key="3">
    <source>
        <dbReference type="ARBA" id="ARBA00022679"/>
    </source>
</evidence>
<dbReference type="InterPro" id="IPR002213">
    <property type="entry name" value="UDP_glucos_trans"/>
</dbReference>
<accession>A0ABR2SLU4</accession>
<keyword evidence="7" id="KW-1185">Reference proteome</keyword>
<dbReference type="CDD" id="cd03784">
    <property type="entry name" value="GT1_Gtf-like"/>
    <property type="match status" value="1"/>
</dbReference>
<keyword evidence="2 4" id="KW-0328">Glycosyltransferase</keyword>
<dbReference type="PANTHER" id="PTHR11926:SF1526">
    <property type="entry name" value="GLYCOSYLTRANSFERASE"/>
    <property type="match status" value="1"/>
</dbReference>
<evidence type="ECO:0000256" key="5">
    <source>
        <dbReference type="RuleBase" id="RU362057"/>
    </source>
</evidence>
<proteinExistence type="inferred from homology"/>
<dbReference type="PANTHER" id="PTHR11926">
    <property type="entry name" value="GLUCOSYL/GLUCURONOSYL TRANSFERASES"/>
    <property type="match status" value="1"/>
</dbReference>